<accession>A0ABD2AXT1</accession>
<dbReference type="Proteomes" id="UP001607302">
    <property type="component" value="Unassembled WGS sequence"/>
</dbReference>
<evidence type="ECO:0000313" key="2">
    <source>
        <dbReference type="Proteomes" id="UP001607302"/>
    </source>
</evidence>
<keyword evidence="2" id="KW-1185">Reference proteome</keyword>
<organism evidence="1 2">
    <name type="scientific">Vespula squamosa</name>
    <name type="common">Southern yellow jacket</name>
    <name type="synonym">Wasp</name>
    <dbReference type="NCBI Taxonomy" id="30214"/>
    <lineage>
        <taxon>Eukaryota</taxon>
        <taxon>Metazoa</taxon>
        <taxon>Ecdysozoa</taxon>
        <taxon>Arthropoda</taxon>
        <taxon>Hexapoda</taxon>
        <taxon>Insecta</taxon>
        <taxon>Pterygota</taxon>
        <taxon>Neoptera</taxon>
        <taxon>Endopterygota</taxon>
        <taxon>Hymenoptera</taxon>
        <taxon>Apocrita</taxon>
        <taxon>Aculeata</taxon>
        <taxon>Vespoidea</taxon>
        <taxon>Vespidae</taxon>
        <taxon>Vespinae</taxon>
        <taxon>Vespula</taxon>
    </lineage>
</organism>
<reference evidence="1 2" key="1">
    <citation type="journal article" date="2024" name="Ann. Entomol. Soc. Am.">
        <title>Genomic analyses of the southern and eastern yellowjacket wasps (Hymenoptera: Vespidae) reveal evolutionary signatures of social life.</title>
        <authorList>
            <person name="Catto M.A."/>
            <person name="Caine P.B."/>
            <person name="Orr S.E."/>
            <person name="Hunt B.G."/>
            <person name="Goodisman M.A.D."/>
        </authorList>
    </citation>
    <scope>NUCLEOTIDE SEQUENCE [LARGE SCALE GENOMIC DNA]</scope>
    <source>
        <strain evidence="1">233</strain>
        <tissue evidence="1">Head and thorax</tissue>
    </source>
</reference>
<sequence length="71" mass="8206">MYSHKAMAKNRLAFTKVWRDLWMIGTCCLNRVMQRKSEDVVLHVKAGANWLQDKRLDVGVGLILISLPNHQ</sequence>
<comment type="caution">
    <text evidence="1">The sequence shown here is derived from an EMBL/GenBank/DDBJ whole genome shotgun (WGS) entry which is preliminary data.</text>
</comment>
<proteinExistence type="predicted"/>
<dbReference type="AlphaFoldDB" id="A0ABD2AXT1"/>
<protein>
    <submittedName>
        <fullName evidence="1">Uncharacterized protein</fullName>
    </submittedName>
</protein>
<evidence type="ECO:0000313" key="1">
    <source>
        <dbReference type="EMBL" id="KAL2725280.1"/>
    </source>
</evidence>
<gene>
    <name evidence="1" type="ORF">V1478_007953</name>
</gene>
<dbReference type="EMBL" id="JAUDFV010000138">
    <property type="protein sequence ID" value="KAL2725280.1"/>
    <property type="molecule type" value="Genomic_DNA"/>
</dbReference>
<name>A0ABD2AXT1_VESSQ</name>